<evidence type="ECO:0000313" key="2">
    <source>
        <dbReference type="Proteomes" id="UP000594638"/>
    </source>
</evidence>
<protein>
    <submittedName>
        <fullName evidence="1">Uncharacterized protein</fullName>
    </submittedName>
</protein>
<organism evidence="1 2">
    <name type="scientific">Olea europaea subsp. europaea</name>
    <dbReference type="NCBI Taxonomy" id="158383"/>
    <lineage>
        <taxon>Eukaryota</taxon>
        <taxon>Viridiplantae</taxon>
        <taxon>Streptophyta</taxon>
        <taxon>Embryophyta</taxon>
        <taxon>Tracheophyta</taxon>
        <taxon>Spermatophyta</taxon>
        <taxon>Magnoliopsida</taxon>
        <taxon>eudicotyledons</taxon>
        <taxon>Gunneridae</taxon>
        <taxon>Pentapetalae</taxon>
        <taxon>asterids</taxon>
        <taxon>lamiids</taxon>
        <taxon>Lamiales</taxon>
        <taxon>Oleaceae</taxon>
        <taxon>Oleeae</taxon>
        <taxon>Olea</taxon>
    </lineage>
</organism>
<sequence>MVVIVGGGLPTGSGPRPWSHLRCRKIERKAGIRQEAHAGLSDAISINWGLQIVNGDHGCDRLEESYRLAVVIEGSEVVLLVVGSGGHGGQNAAGWGSILGSLGLKAYGLGFRVSGTRCTGHVQDVGLFSGIPRQFLGHNVQAMSGTRPGYGGDAT</sequence>
<dbReference type="Gramene" id="OE9A020221T1">
    <property type="protein sequence ID" value="OE9A020221C1"/>
    <property type="gene ID" value="OE9A020221"/>
</dbReference>
<reference evidence="1 2" key="1">
    <citation type="submission" date="2019-12" db="EMBL/GenBank/DDBJ databases">
        <authorList>
            <person name="Alioto T."/>
            <person name="Alioto T."/>
            <person name="Gomez Garrido J."/>
        </authorList>
    </citation>
    <scope>NUCLEOTIDE SEQUENCE [LARGE SCALE GENOMIC DNA]</scope>
</reference>
<dbReference type="EMBL" id="CACTIH010000146">
    <property type="protein sequence ID" value="CAA2955332.1"/>
    <property type="molecule type" value="Genomic_DNA"/>
</dbReference>
<dbReference type="AlphaFoldDB" id="A0A8S0PP84"/>
<gene>
    <name evidence="1" type="ORF">OLEA9_A020221</name>
</gene>
<evidence type="ECO:0000313" key="1">
    <source>
        <dbReference type="EMBL" id="CAA2955332.1"/>
    </source>
</evidence>
<comment type="caution">
    <text evidence="1">The sequence shown here is derived from an EMBL/GenBank/DDBJ whole genome shotgun (WGS) entry which is preliminary data.</text>
</comment>
<dbReference type="Proteomes" id="UP000594638">
    <property type="component" value="Unassembled WGS sequence"/>
</dbReference>
<name>A0A8S0PP84_OLEEU</name>
<keyword evidence="2" id="KW-1185">Reference proteome</keyword>
<accession>A0A8S0PP84</accession>
<proteinExistence type="predicted"/>